<gene>
    <name evidence="4" type="ORF">HLI17_17380</name>
</gene>
<keyword evidence="1 4" id="KW-0808">Transferase</keyword>
<dbReference type="GO" id="GO:0016747">
    <property type="term" value="F:acyltransferase activity, transferring groups other than amino-acyl groups"/>
    <property type="evidence" value="ECO:0007669"/>
    <property type="project" value="InterPro"/>
</dbReference>
<dbReference type="Proteomes" id="UP000530654">
    <property type="component" value="Unassembled WGS sequence"/>
</dbReference>
<evidence type="ECO:0000313" key="5">
    <source>
        <dbReference type="Proteomes" id="UP000530654"/>
    </source>
</evidence>
<dbReference type="InterPro" id="IPR050832">
    <property type="entry name" value="Bact_Acetyltransf"/>
</dbReference>
<accession>A0A7Y2R6H2</accession>
<dbReference type="EMBL" id="JABEQY010000014">
    <property type="protein sequence ID" value="NNH65038.1"/>
    <property type="molecule type" value="Genomic_DNA"/>
</dbReference>
<dbReference type="InterPro" id="IPR016181">
    <property type="entry name" value="Acyl_CoA_acyltransferase"/>
</dbReference>
<keyword evidence="2" id="KW-0012">Acyltransferase</keyword>
<dbReference type="CDD" id="cd04301">
    <property type="entry name" value="NAT_SF"/>
    <property type="match status" value="1"/>
</dbReference>
<dbReference type="InterPro" id="IPR000182">
    <property type="entry name" value="GNAT_dom"/>
</dbReference>
<dbReference type="AlphaFoldDB" id="A0A7Y2R6H2"/>
<dbReference type="Pfam" id="PF00583">
    <property type="entry name" value="Acetyltransf_1"/>
    <property type="match status" value="1"/>
</dbReference>
<evidence type="ECO:0000256" key="1">
    <source>
        <dbReference type="ARBA" id="ARBA00022679"/>
    </source>
</evidence>
<proteinExistence type="predicted"/>
<sequence>MELRPVLPKDLDLICRHRKAMFAEAGRDAAEIAAMNSAFRDWLKPRLEDGRYFGFIAEHDGRSVGGVGLMLIEWPPHPSHPSDDHRGYVLNVFVDPEQRGRGIAGLLMDAADREFRQRGITYAILHTTKAGRPLYERTGWTQTSEMAKAIQPVAGWDGQAT</sequence>
<dbReference type="PROSITE" id="PS51186">
    <property type="entry name" value="GNAT"/>
    <property type="match status" value="1"/>
</dbReference>
<comment type="caution">
    <text evidence="4">The sequence shown here is derived from an EMBL/GenBank/DDBJ whole genome shotgun (WGS) entry which is preliminary data.</text>
</comment>
<protein>
    <submittedName>
        <fullName evidence="4">GNAT family N-acetyltransferase</fullName>
    </submittedName>
</protein>
<evidence type="ECO:0000313" key="4">
    <source>
        <dbReference type="EMBL" id="NNH65038.1"/>
    </source>
</evidence>
<evidence type="ECO:0000259" key="3">
    <source>
        <dbReference type="PROSITE" id="PS51186"/>
    </source>
</evidence>
<evidence type="ECO:0000256" key="2">
    <source>
        <dbReference type="ARBA" id="ARBA00023315"/>
    </source>
</evidence>
<organism evidence="4 5">
    <name type="scientific">Rhizobium laguerreae</name>
    <dbReference type="NCBI Taxonomy" id="1076926"/>
    <lineage>
        <taxon>Bacteria</taxon>
        <taxon>Pseudomonadati</taxon>
        <taxon>Pseudomonadota</taxon>
        <taxon>Alphaproteobacteria</taxon>
        <taxon>Hyphomicrobiales</taxon>
        <taxon>Rhizobiaceae</taxon>
        <taxon>Rhizobium/Agrobacterium group</taxon>
        <taxon>Rhizobium</taxon>
    </lineage>
</organism>
<name>A0A7Y2R6H2_9HYPH</name>
<dbReference type="Gene3D" id="3.40.630.30">
    <property type="match status" value="1"/>
</dbReference>
<dbReference type="PANTHER" id="PTHR43877">
    <property type="entry name" value="AMINOALKYLPHOSPHONATE N-ACETYLTRANSFERASE-RELATED-RELATED"/>
    <property type="match status" value="1"/>
</dbReference>
<reference evidence="4 5" key="1">
    <citation type="submission" date="2020-04" db="EMBL/GenBank/DDBJ databases">
        <title>Rhizobium bacterial biofertilizers improve the content of phenolic compounds of Lactuca sativa L. under non-saline and saline-stress conditions.</title>
        <authorList>
            <person name="Ayuso-Calles M."/>
            <person name="Garcia-Estevez I."/>
            <person name="Jimenez-Gomez A."/>
            <person name="Flores-Felix J.D."/>
            <person name="Escribano-Bailon M."/>
            <person name="Rivas R."/>
        </authorList>
    </citation>
    <scope>NUCLEOTIDE SEQUENCE [LARGE SCALE GENOMIC DNA]</scope>
    <source>
        <strain evidence="4 5">GPTR02</strain>
    </source>
</reference>
<feature type="domain" description="N-acetyltransferase" evidence="3">
    <location>
        <begin position="1"/>
        <end position="161"/>
    </location>
</feature>
<dbReference type="SUPFAM" id="SSF55729">
    <property type="entry name" value="Acyl-CoA N-acyltransferases (Nat)"/>
    <property type="match status" value="1"/>
</dbReference>
<dbReference type="PANTHER" id="PTHR43877:SF2">
    <property type="entry name" value="AMINOALKYLPHOSPHONATE N-ACETYLTRANSFERASE-RELATED"/>
    <property type="match status" value="1"/>
</dbReference>